<feature type="transmembrane region" description="Helical" evidence="1">
    <location>
        <begin position="162"/>
        <end position="186"/>
    </location>
</feature>
<dbReference type="STRING" id="1090615.SAMN04515671_4011"/>
<dbReference type="PANTHER" id="PTHR40761">
    <property type="entry name" value="CONSERVED INTEGRAL MEMBRANE ALANINE VALINE AND LEUCINE RICH PROTEIN-RELATED"/>
    <property type="match status" value="1"/>
</dbReference>
<gene>
    <name evidence="2" type="ORF">SAMN04515671_4011</name>
</gene>
<dbReference type="NCBIfam" id="NF038012">
    <property type="entry name" value="DMT_1"/>
    <property type="match status" value="1"/>
</dbReference>
<dbReference type="RefSeq" id="WP_090479525.1">
    <property type="nucleotide sequence ID" value="NZ_LT629710.1"/>
</dbReference>
<sequence length="316" mass="31825">MALAVLAALASAFCFALGAALQHREAIAVSSSGVADPRLLWKLCQRPLWLAGTLADLASMALHVLALSLGTLALVQPLGVTGLLWAIPLAAVLRRTAVRKSDIAAGAAVGLGLFVLLKALPTRPGHHLPTSWSMLALAGGVFVFVAAMTGIAHFAPGRPRAILLALAAGTSFGLTAVLIRTVMLLVRHGGTAAQFVTASVATSVLGLIGYLLLQTAYRSGHFAGSLATTSVLNPLVAVLAGGLLLHEGLPGGWKHLTVIGVAGAVICGGIAQLVRSPAVLHFETGSPVPPLTGVASGPGVAVDEAPGVVVGAAPRQ</sequence>
<feature type="transmembrane region" description="Helical" evidence="1">
    <location>
        <begin position="192"/>
        <end position="213"/>
    </location>
</feature>
<evidence type="ECO:0000256" key="1">
    <source>
        <dbReference type="SAM" id="Phobius"/>
    </source>
</evidence>
<dbReference type="EMBL" id="LT629710">
    <property type="protein sequence ID" value="SDP39086.1"/>
    <property type="molecule type" value="Genomic_DNA"/>
</dbReference>
<evidence type="ECO:0000313" key="2">
    <source>
        <dbReference type="EMBL" id="SDP39086.1"/>
    </source>
</evidence>
<keyword evidence="3" id="KW-1185">Reference proteome</keyword>
<dbReference type="OrthoDB" id="4571836at2"/>
<evidence type="ECO:0000313" key="3">
    <source>
        <dbReference type="Proteomes" id="UP000198741"/>
    </source>
</evidence>
<keyword evidence="1" id="KW-1133">Transmembrane helix</keyword>
<keyword evidence="1" id="KW-0472">Membrane</keyword>
<name>A0A1H0SD33_9ACTN</name>
<protein>
    <recommendedName>
        <fullName evidence="4">Magnesium transporter NIPA</fullName>
    </recommendedName>
</protein>
<keyword evidence="1" id="KW-0812">Transmembrane</keyword>
<feature type="transmembrane region" description="Helical" evidence="1">
    <location>
        <begin position="256"/>
        <end position="274"/>
    </location>
</feature>
<organism evidence="2 3">
    <name type="scientific">Nakamurella panacisegetis</name>
    <dbReference type="NCBI Taxonomy" id="1090615"/>
    <lineage>
        <taxon>Bacteria</taxon>
        <taxon>Bacillati</taxon>
        <taxon>Actinomycetota</taxon>
        <taxon>Actinomycetes</taxon>
        <taxon>Nakamurellales</taxon>
        <taxon>Nakamurellaceae</taxon>
        <taxon>Nakamurella</taxon>
    </lineage>
</organism>
<feature type="transmembrane region" description="Helical" evidence="1">
    <location>
        <begin position="59"/>
        <end position="91"/>
    </location>
</feature>
<dbReference type="AlphaFoldDB" id="A0A1H0SD33"/>
<feature type="transmembrane region" description="Helical" evidence="1">
    <location>
        <begin position="132"/>
        <end position="155"/>
    </location>
</feature>
<proteinExistence type="predicted"/>
<reference evidence="2 3" key="1">
    <citation type="submission" date="2016-10" db="EMBL/GenBank/DDBJ databases">
        <authorList>
            <person name="de Groot N.N."/>
        </authorList>
    </citation>
    <scope>NUCLEOTIDE SEQUENCE [LARGE SCALE GENOMIC DNA]</scope>
    <source>
        <strain evidence="3">P4-7,KCTC 19426,CECT 7604</strain>
    </source>
</reference>
<dbReference type="Proteomes" id="UP000198741">
    <property type="component" value="Chromosome I"/>
</dbReference>
<evidence type="ECO:0008006" key="4">
    <source>
        <dbReference type="Google" id="ProtNLM"/>
    </source>
</evidence>
<feature type="transmembrane region" description="Helical" evidence="1">
    <location>
        <begin position="225"/>
        <end position="244"/>
    </location>
</feature>
<accession>A0A1H0SD33</accession>
<feature type="transmembrane region" description="Helical" evidence="1">
    <location>
        <begin position="103"/>
        <end position="120"/>
    </location>
</feature>
<dbReference type="PANTHER" id="PTHR40761:SF1">
    <property type="entry name" value="CONSERVED INTEGRAL MEMBRANE ALANINE VALINE AND LEUCINE RICH PROTEIN-RELATED"/>
    <property type="match status" value="1"/>
</dbReference>